<evidence type="ECO:0000256" key="8">
    <source>
        <dbReference type="ARBA" id="ARBA00023136"/>
    </source>
</evidence>
<dbReference type="PROSITE" id="PS50929">
    <property type="entry name" value="ABC_TM1F"/>
    <property type="match status" value="2"/>
</dbReference>
<keyword evidence="6" id="KW-0067">ATP-binding</keyword>
<evidence type="ECO:0000256" key="5">
    <source>
        <dbReference type="ARBA" id="ARBA00022741"/>
    </source>
</evidence>
<dbReference type="InterPro" id="IPR003439">
    <property type="entry name" value="ABC_transporter-like_ATP-bd"/>
</dbReference>
<dbReference type="PROSITE" id="PS00211">
    <property type="entry name" value="ABC_TRANSPORTER_1"/>
    <property type="match status" value="2"/>
</dbReference>
<keyword evidence="2" id="KW-0813">Transport</keyword>
<dbReference type="PROSITE" id="PS50893">
    <property type="entry name" value="ABC_TRANSPORTER_2"/>
    <property type="match status" value="2"/>
</dbReference>
<dbReference type="CDD" id="cd18596">
    <property type="entry name" value="ABC_6TM_VMR1_D1_like"/>
    <property type="match status" value="1"/>
</dbReference>
<feature type="domain" description="ABC transporter" evidence="11">
    <location>
        <begin position="1273"/>
        <end position="1507"/>
    </location>
</feature>
<feature type="transmembrane region" description="Helical" evidence="10">
    <location>
        <begin position="104"/>
        <end position="121"/>
    </location>
</feature>
<dbReference type="PANTHER" id="PTHR24223:SF415">
    <property type="entry name" value="FI20190P1"/>
    <property type="match status" value="1"/>
</dbReference>
<accession>A0A0C3KE14</accession>
<dbReference type="SMART" id="SM00382">
    <property type="entry name" value="AAA"/>
    <property type="match status" value="2"/>
</dbReference>
<dbReference type="FunFam" id="1.20.1560.10:FF:000013">
    <property type="entry name" value="ABC transporter C family member 2"/>
    <property type="match status" value="1"/>
</dbReference>
<dbReference type="Proteomes" id="UP000054248">
    <property type="component" value="Unassembled WGS sequence"/>
</dbReference>
<dbReference type="GO" id="GO:0140359">
    <property type="term" value="F:ABC-type transporter activity"/>
    <property type="evidence" value="ECO:0007669"/>
    <property type="project" value="InterPro"/>
</dbReference>
<feature type="domain" description="ABC transporter" evidence="11">
    <location>
        <begin position="644"/>
        <end position="869"/>
    </location>
</feature>
<comment type="subcellular location">
    <subcellularLocation>
        <location evidence="1">Membrane</location>
        <topology evidence="1">Multi-pass membrane protein</topology>
    </subcellularLocation>
</comment>
<evidence type="ECO:0000256" key="7">
    <source>
        <dbReference type="ARBA" id="ARBA00022989"/>
    </source>
</evidence>
<dbReference type="Gene3D" id="1.20.1560.10">
    <property type="entry name" value="ABC transporter type 1, transmembrane domain"/>
    <property type="match status" value="2"/>
</dbReference>
<feature type="transmembrane region" description="Helical" evidence="10">
    <location>
        <begin position="1185"/>
        <end position="1205"/>
    </location>
</feature>
<feature type="transmembrane region" description="Helical" evidence="10">
    <location>
        <begin position="515"/>
        <end position="539"/>
    </location>
</feature>
<gene>
    <name evidence="13" type="ORF">M407DRAFT_82489</name>
</gene>
<feature type="transmembrane region" description="Helical" evidence="10">
    <location>
        <begin position="157"/>
        <end position="175"/>
    </location>
</feature>
<dbReference type="Pfam" id="PF00664">
    <property type="entry name" value="ABC_membrane"/>
    <property type="match status" value="2"/>
</dbReference>
<dbReference type="GO" id="GO:0016020">
    <property type="term" value="C:membrane"/>
    <property type="evidence" value="ECO:0007669"/>
    <property type="project" value="UniProtKB-SubCell"/>
</dbReference>
<dbReference type="EMBL" id="KN823208">
    <property type="protein sequence ID" value="KIO19698.1"/>
    <property type="molecule type" value="Genomic_DNA"/>
</dbReference>
<keyword evidence="14" id="KW-1185">Reference proteome</keyword>
<keyword evidence="5" id="KW-0547">Nucleotide-binding</keyword>
<evidence type="ECO:0000256" key="4">
    <source>
        <dbReference type="ARBA" id="ARBA00022737"/>
    </source>
</evidence>
<reference evidence="14" key="2">
    <citation type="submission" date="2015-01" db="EMBL/GenBank/DDBJ databases">
        <title>Evolutionary Origins and Diversification of the Mycorrhizal Mutualists.</title>
        <authorList>
            <consortium name="DOE Joint Genome Institute"/>
            <consortium name="Mycorrhizal Genomics Consortium"/>
            <person name="Kohler A."/>
            <person name="Kuo A."/>
            <person name="Nagy L.G."/>
            <person name="Floudas D."/>
            <person name="Copeland A."/>
            <person name="Barry K.W."/>
            <person name="Cichocki N."/>
            <person name="Veneault-Fourrey C."/>
            <person name="LaButti K."/>
            <person name="Lindquist E.A."/>
            <person name="Lipzen A."/>
            <person name="Lundell T."/>
            <person name="Morin E."/>
            <person name="Murat C."/>
            <person name="Riley R."/>
            <person name="Ohm R."/>
            <person name="Sun H."/>
            <person name="Tunlid A."/>
            <person name="Henrissat B."/>
            <person name="Grigoriev I.V."/>
            <person name="Hibbett D.S."/>
            <person name="Martin F."/>
        </authorList>
    </citation>
    <scope>NUCLEOTIDE SEQUENCE [LARGE SCALE GENOMIC DNA]</scope>
    <source>
        <strain evidence="14">MUT 4182</strain>
    </source>
</reference>
<feature type="transmembrane region" description="Helical" evidence="10">
    <location>
        <begin position="17"/>
        <end position="35"/>
    </location>
</feature>
<feature type="transmembrane region" description="Helical" evidence="10">
    <location>
        <begin position="76"/>
        <end position="98"/>
    </location>
</feature>
<feature type="domain" description="ABC transmembrane type-1" evidence="12">
    <location>
        <begin position="389"/>
        <end position="570"/>
    </location>
</feature>
<organism evidence="13 14">
    <name type="scientific">Tulasnella calospora MUT 4182</name>
    <dbReference type="NCBI Taxonomy" id="1051891"/>
    <lineage>
        <taxon>Eukaryota</taxon>
        <taxon>Fungi</taxon>
        <taxon>Dikarya</taxon>
        <taxon>Basidiomycota</taxon>
        <taxon>Agaricomycotina</taxon>
        <taxon>Agaricomycetes</taxon>
        <taxon>Cantharellales</taxon>
        <taxon>Tulasnellaceae</taxon>
        <taxon>Tulasnella</taxon>
    </lineage>
</organism>
<dbReference type="PANTHER" id="PTHR24223">
    <property type="entry name" value="ATP-BINDING CASSETTE SUB-FAMILY C"/>
    <property type="match status" value="1"/>
</dbReference>
<reference evidence="13 14" key="1">
    <citation type="submission" date="2014-04" db="EMBL/GenBank/DDBJ databases">
        <authorList>
            <consortium name="DOE Joint Genome Institute"/>
            <person name="Kuo A."/>
            <person name="Girlanda M."/>
            <person name="Perotto S."/>
            <person name="Kohler A."/>
            <person name="Nagy L.G."/>
            <person name="Floudas D."/>
            <person name="Copeland A."/>
            <person name="Barry K.W."/>
            <person name="Cichocki N."/>
            <person name="Veneault-Fourrey C."/>
            <person name="LaButti K."/>
            <person name="Lindquist E.A."/>
            <person name="Lipzen A."/>
            <person name="Lundell T."/>
            <person name="Morin E."/>
            <person name="Murat C."/>
            <person name="Sun H."/>
            <person name="Tunlid A."/>
            <person name="Henrissat B."/>
            <person name="Grigoriev I.V."/>
            <person name="Hibbett D.S."/>
            <person name="Martin F."/>
            <person name="Nordberg H.P."/>
            <person name="Cantor M.N."/>
            <person name="Hua S.X."/>
        </authorList>
    </citation>
    <scope>NUCLEOTIDE SEQUENCE [LARGE SCALE GENOMIC DNA]</scope>
    <source>
        <strain evidence="13 14">MUT 4182</strain>
    </source>
</reference>
<feature type="transmembrane region" description="Helical" evidence="10">
    <location>
        <begin position="1076"/>
        <end position="1094"/>
    </location>
</feature>
<evidence type="ECO:0000313" key="13">
    <source>
        <dbReference type="EMBL" id="KIO19698.1"/>
    </source>
</evidence>
<keyword evidence="8 10" id="KW-0472">Membrane</keyword>
<dbReference type="InterPro" id="IPR027417">
    <property type="entry name" value="P-loop_NTPase"/>
</dbReference>
<dbReference type="FunFam" id="3.40.50.300:FF:000997">
    <property type="entry name" value="Multidrug resistance-associated protein 1"/>
    <property type="match status" value="1"/>
</dbReference>
<dbReference type="Gene3D" id="3.40.50.300">
    <property type="entry name" value="P-loop containing nucleotide triphosphate hydrolases"/>
    <property type="match status" value="2"/>
</dbReference>
<evidence type="ECO:0000256" key="2">
    <source>
        <dbReference type="ARBA" id="ARBA00022448"/>
    </source>
</evidence>
<evidence type="ECO:0000256" key="1">
    <source>
        <dbReference type="ARBA" id="ARBA00004141"/>
    </source>
</evidence>
<proteinExistence type="predicted"/>
<dbReference type="GO" id="GO:0016887">
    <property type="term" value="F:ATP hydrolysis activity"/>
    <property type="evidence" value="ECO:0007669"/>
    <property type="project" value="InterPro"/>
</dbReference>
<evidence type="ECO:0000259" key="12">
    <source>
        <dbReference type="PROSITE" id="PS50929"/>
    </source>
</evidence>
<keyword evidence="4" id="KW-0677">Repeat</keyword>
<evidence type="ECO:0000259" key="11">
    <source>
        <dbReference type="PROSITE" id="PS50893"/>
    </source>
</evidence>
<dbReference type="InterPro" id="IPR017871">
    <property type="entry name" value="ABC_transporter-like_CS"/>
</dbReference>
<dbReference type="InterPro" id="IPR011527">
    <property type="entry name" value="ABC1_TM_dom"/>
</dbReference>
<feature type="transmembrane region" description="Helical" evidence="10">
    <location>
        <begin position="1100"/>
        <end position="1116"/>
    </location>
</feature>
<sequence>MSPAPFDLSAFRVVLDLAPAILLSLSIFSSILLSVPPLNRVLRKVGSPLAGFLQLEDLSEYDAKKSKSAPHSVKNILLICVSFIHGAGWCADASYSAMVSGPKHHILVASTTAAAWVYPALRLIMKPPTMPPYFLLTLAAVQMVSLVPSIWADAVPTWLKTIRLAALLAALWMGFSYPINSVTPSPNTARVGEIPSNKFTSPEDAVSLSNWFTFRFMNPLFKVASMKTLNPEDVWQLSPYFKHRNLFSKYISTTRKNPHQSLLRFLLASNSLDLIISFTESLYKSIATFVPSFCLQRILMALESHDPARRKEAYFYALGTFIFHCSFAQLDLFGDWHARRCYERSRGQMFCAIHWKSLKRRDMRGKTSANKSDKEGQEDEESANTADIGRVVNLITGDTYAVAQRLWEFPAIFMAPVRCTIALVFLYSILGWSCFAGVAVVLLAYLVNWPLAKIDIALTRKSWATKDLRMSYVDEFFQSIRFLKYMGWERAWSNKVRAARETELKIRVKQNIIDVLISFIWSWIPSAVVLASFLCYTIVARQPLTVSKAFTSIEVFSLLQGPMTELPDQIFAVLHALVSMRRIETFLAEDEVEDWVTSLKRDTPQVELSAQSSTLPCKVGFESATFQWYAETAKADSTPPTSETSSATIATDPAPAFRLQDISINFPLGKLSLITGATGSGKTSILNALLGEMNRVSGSVFLDKSNHNVAYAAQFPWLEHATIRDNILFRTPFDAGRYDAVLEACALKHDLGIFEAGDMTEIGEKGVSLSGGQRARVALARAVYSRAKVVLLDDPLAAVDMHTANHLVKKCFCGPLMKDRTILLVTHHVSLCLTAAAYIVELHNGSIYRQGSVKELEEWGQLEDVIATEDHPEVPESEPDDDVNEADQIAPDEDHTKAKAIGKLIEDEHRAEGNVTLKTYLTYMRAVGWVPWSLTCILILAMRGVTVGNQFFLARWAQAYTTQVNDATMHIVRALPSTFLKSPFDSLPDPNENVTPWLIIYTTISLSGALCMILYLSIGYWGSLNASRTLFTAMLDRVSRAPTSFFDRIPIGRILNRFTADMGAVDGALMPSVRSAISGTIGFIASFGVIVLVVPRFAPFALAIAAVYIILAPPYVKASRDLRRLESVFLSPAFSGFDELLHGLIHVRAYGMEMDFQERFYNIVDKFQGFDHFYWMANSWMRERYDYLGSIIVYLTTLFALWTHVPEGMTALVIVNAGIFAEASRRLVRVFAQLELDFNSIERIGEYLAVDQEAAAKSVKPPPAYWPTSNGGIEVENLVIKYSPNLPAVLKGISFEVRPREKIGVITRQMPSGKSTLALSLLRILEPVDGRIFLDGIDIGTLGLDDLRGNITIVSQDVALFSGTVRSNLDPFNEHSDEECWNVLERCHLISHSPFRTPAESLVSPSGSSFSAGERQLLALARAMLRNAKFTILDEASSAIDLATDDMIQRTIREEMVDSLVITIAHRLKTVIDYDRILVLDMGTIAEYDTPEALLEKEGGLFREMCMQSADWEEIRAMARRA</sequence>
<dbReference type="Pfam" id="PF00005">
    <property type="entry name" value="ABC_tran"/>
    <property type="match status" value="2"/>
</dbReference>
<dbReference type="GO" id="GO:0005524">
    <property type="term" value="F:ATP binding"/>
    <property type="evidence" value="ECO:0007669"/>
    <property type="project" value="UniProtKB-KW"/>
</dbReference>
<feature type="transmembrane region" description="Helical" evidence="10">
    <location>
        <begin position="998"/>
        <end position="1021"/>
    </location>
</feature>
<feature type="domain" description="ABC transmembrane type-1" evidence="12">
    <location>
        <begin position="934"/>
        <end position="1236"/>
    </location>
</feature>
<dbReference type="CDD" id="cd18604">
    <property type="entry name" value="ABC_6TM_VMR1_D2_like"/>
    <property type="match status" value="1"/>
</dbReference>
<evidence type="ECO:0000256" key="10">
    <source>
        <dbReference type="SAM" id="Phobius"/>
    </source>
</evidence>
<protein>
    <submittedName>
        <fullName evidence="13">Uncharacterized protein</fullName>
    </submittedName>
</protein>
<dbReference type="STRING" id="1051891.A0A0C3KE14"/>
<evidence type="ECO:0000256" key="9">
    <source>
        <dbReference type="SAM" id="MobiDB-lite"/>
    </source>
</evidence>
<dbReference type="CDD" id="cd03250">
    <property type="entry name" value="ABCC_MRP_domain1"/>
    <property type="match status" value="1"/>
</dbReference>
<dbReference type="HOGENOM" id="CLU_000604_27_6_1"/>
<dbReference type="SUPFAM" id="SSF52540">
    <property type="entry name" value="P-loop containing nucleoside triphosphate hydrolases"/>
    <property type="match status" value="2"/>
</dbReference>
<dbReference type="FunFam" id="3.40.50.300:FF:001354">
    <property type="entry name" value="ATP-binding cassette (ABC) transporter, putative"/>
    <property type="match status" value="1"/>
</dbReference>
<dbReference type="InterPro" id="IPR036640">
    <property type="entry name" value="ABC1_TM_sf"/>
</dbReference>
<feature type="transmembrane region" description="Helical" evidence="10">
    <location>
        <begin position="424"/>
        <end position="447"/>
    </location>
</feature>
<keyword evidence="7 10" id="KW-1133">Transmembrane helix</keyword>
<name>A0A0C3KE14_9AGAM</name>
<feature type="transmembrane region" description="Helical" evidence="10">
    <location>
        <begin position="133"/>
        <end position="151"/>
    </location>
</feature>
<feature type="transmembrane region" description="Helical" evidence="10">
    <location>
        <begin position="926"/>
        <end position="945"/>
    </location>
</feature>
<evidence type="ECO:0000256" key="6">
    <source>
        <dbReference type="ARBA" id="ARBA00022840"/>
    </source>
</evidence>
<feature type="region of interest" description="Disordered" evidence="9">
    <location>
        <begin position="364"/>
        <end position="384"/>
    </location>
</feature>
<evidence type="ECO:0000256" key="3">
    <source>
        <dbReference type="ARBA" id="ARBA00022692"/>
    </source>
</evidence>
<dbReference type="InterPro" id="IPR003593">
    <property type="entry name" value="AAA+_ATPase"/>
</dbReference>
<dbReference type="InterPro" id="IPR050173">
    <property type="entry name" value="ABC_transporter_C-like"/>
</dbReference>
<dbReference type="SUPFAM" id="SSF90123">
    <property type="entry name" value="ABC transporter transmembrane region"/>
    <property type="match status" value="2"/>
</dbReference>
<dbReference type="CDD" id="cd03244">
    <property type="entry name" value="ABCC_MRP_domain2"/>
    <property type="match status" value="1"/>
</dbReference>
<evidence type="ECO:0000313" key="14">
    <source>
        <dbReference type="Proteomes" id="UP000054248"/>
    </source>
</evidence>
<keyword evidence="3 10" id="KW-0812">Transmembrane</keyword>
<dbReference type="OrthoDB" id="6500128at2759"/>